<keyword evidence="2" id="KW-1133">Transmembrane helix</keyword>
<sequence length="392" mass="41293">MTDTIEYAKNAAQHLRKDPLFIDPAVAGRVPQATKSSIEQKLKADFPRPVKVLITPKDVASGDLATVVNAAEGKPDAAYLILTPGTGMVYARSEGPNAYRGDTSARLSSGQDKAGAQPTLTAVQTYLDVLGDPNFTAPRHDADQGQRPAVQHQPPPATHRSADGGLLLGVATPLLGIAAVAAVLVYVFRRRADRRRYALPKPLFDSARRLQSQSMQRQLSEQSLDIAGRLTELRTDALPAAQADRVEHGLDAYALAGRLIDDSAATEADLAGALVLLNTAAADLNAVDQAQASGARGARRAKRSARGAGRIPRLCAINPTHGESESTIDAPTGGGRIPACRQCAADLSAGREPDWMLAGGKPYVEGDSVWASTLYGAVGDDLVAELHRTHGA</sequence>
<evidence type="ECO:0000256" key="2">
    <source>
        <dbReference type="SAM" id="Phobius"/>
    </source>
</evidence>
<name>A0A6N9H528_9MICO</name>
<dbReference type="EMBL" id="WWEQ01000008">
    <property type="protein sequence ID" value="MYM19019.1"/>
    <property type="molecule type" value="Genomic_DNA"/>
</dbReference>
<reference evidence="3 4" key="1">
    <citation type="submission" date="2020-01" db="EMBL/GenBank/DDBJ databases">
        <authorList>
            <person name="Deng T."/>
        </authorList>
    </citation>
    <scope>NUCLEOTIDE SEQUENCE [LARGE SCALE GENOMIC DNA]</scope>
    <source>
        <strain evidence="3 4">5221</strain>
    </source>
</reference>
<feature type="transmembrane region" description="Helical" evidence="2">
    <location>
        <begin position="166"/>
        <end position="188"/>
    </location>
</feature>
<keyword evidence="2" id="KW-0812">Transmembrane</keyword>
<keyword evidence="4" id="KW-1185">Reference proteome</keyword>
<dbReference type="AlphaFoldDB" id="A0A6N9H528"/>
<gene>
    <name evidence="3" type="ORF">GSY69_03250</name>
</gene>
<proteinExistence type="predicted"/>
<protein>
    <recommendedName>
        <fullName evidence="5">TPM domain-containing protein</fullName>
    </recommendedName>
</protein>
<dbReference type="RefSeq" id="WP_160952457.1">
    <property type="nucleotide sequence ID" value="NZ_WWEQ01000008.1"/>
</dbReference>
<evidence type="ECO:0000313" key="4">
    <source>
        <dbReference type="Proteomes" id="UP000469215"/>
    </source>
</evidence>
<evidence type="ECO:0000313" key="3">
    <source>
        <dbReference type="EMBL" id="MYM19019.1"/>
    </source>
</evidence>
<evidence type="ECO:0000256" key="1">
    <source>
        <dbReference type="SAM" id="MobiDB-lite"/>
    </source>
</evidence>
<keyword evidence="2" id="KW-0472">Membrane</keyword>
<organism evidence="3 4">
    <name type="scientific">Brevibacterium rongguiense</name>
    <dbReference type="NCBI Taxonomy" id="2695267"/>
    <lineage>
        <taxon>Bacteria</taxon>
        <taxon>Bacillati</taxon>
        <taxon>Actinomycetota</taxon>
        <taxon>Actinomycetes</taxon>
        <taxon>Micrococcales</taxon>
        <taxon>Brevibacteriaceae</taxon>
        <taxon>Brevibacterium</taxon>
    </lineage>
</organism>
<evidence type="ECO:0008006" key="5">
    <source>
        <dbReference type="Google" id="ProtNLM"/>
    </source>
</evidence>
<dbReference type="Proteomes" id="UP000469215">
    <property type="component" value="Unassembled WGS sequence"/>
</dbReference>
<comment type="caution">
    <text evidence="3">The sequence shown here is derived from an EMBL/GenBank/DDBJ whole genome shotgun (WGS) entry which is preliminary data.</text>
</comment>
<feature type="region of interest" description="Disordered" evidence="1">
    <location>
        <begin position="133"/>
        <end position="159"/>
    </location>
</feature>
<accession>A0A6N9H528</accession>